<keyword evidence="6 7" id="KW-0472">Membrane</keyword>
<sequence length="322" mass="34020">MHQEGSLSVASYLFRRFLLAMLVLAVALLILFCLVYTVPGDPATIALGPRATEAQKIAFRERMGLDDPIVVQAITYLGLLLRGDMGVDLLSQRPVADLVLAALPRTVLLAVVGLGWAVALGLPLGVVSALRPNTLIDRIVGVISTSVVALPAFLMAIYALMLFSVTLGWFPAIGAGEPGHYASQARHLVLPALAVGIAWVGYIARLVRVSMLEVLSENHVRTYRAFGVSDLRIAMRFALPIAVAPVLSVIGVGMGNLLSGAVLVEVVFARPGLGALAYDAVISRNFPVLFGSVVVTTALYVTANFLADAAIAALDPRVAKES</sequence>
<gene>
    <name evidence="9" type="ORF">D1114_12350</name>
</gene>
<comment type="caution">
    <text evidence="9">The sequence shown here is derived from an EMBL/GenBank/DDBJ whole genome shotgun (WGS) entry which is preliminary data.</text>
</comment>
<dbReference type="CDD" id="cd06261">
    <property type="entry name" value="TM_PBP2"/>
    <property type="match status" value="1"/>
</dbReference>
<evidence type="ECO:0000256" key="3">
    <source>
        <dbReference type="ARBA" id="ARBA00022475"/>
    </source>
</evidence>
<dbReference type="GO" id="GO:0005886">
    <property type="term" value="C:plasma membrane"/>
    <property type="evidence" value="ECO:0007669"/>
    <property type="project" value="UniProtKB-SubCell"/>
</dbReference>
<dbReference type="RefSeq" id="WP_119000336.1">
    <property type="nucleotide sequence ID" value="NZ_QWGP01000012.1"/>
</dbReference>
<reference evidence="9 10" key="1">
    <citation type="submission" date="2018-08" db="EMBL/GenBank/DDBJ databases">
        <title>Draft genome sequence of Rhodobacter sphaeroides FY.</title>
        <authorList>
            <person name="Rayyan A."/>
            <person name="Meyer T.E."/>
            <person name="Kyndt J.A."/>
        </authorList>
    </citation>
    <scope>NUCLEOTIDE SEQUENCE [LARGE SCALE GENOMIC DNA]</scope>
    <source>
        <strain evidence="9 10">FY</strain>
    </source>
</reference>
<keyword evidence="4 7" id="KW-0812">Transmembrane</keyword>
<dbReference type="Proteomes" id="UP000266305">
    <property type="component" value="Unassembled WGS sequence"/>
</dbReference>
<feature type="transmembrane region" description="Helical" evidence="7">
    <location>
        <begin position="288"/>
        <end position="314"/>
    </location>
</feature>
<feature type="transmembrane region" description="Helical" evidence="7">
    <location>
        <begin position="241"/>
        <end position="268"/>
    </location>
</feature>
<organism evidence="9 10">
    <name type="scientific">Cereibacter sphaeroides</name>
    <name type="common">Rhodobacter sphaeroides</name>
    <dbReference type="NCBI Taxonomy" id="1063"/>
    <lineage>
        <taxon>Bacteria</taxon>
        <taxon>Pseudomonadati</taxon>
        <taxon>Pseudomonadota</taxon>
        <taxon>Alphaproteobacteria</taxon>
        <taxon>Rhodobacterales</taxon>
        <taxon>Paracoccaceae</taxon>
        <taxon>Cereibacter</taxon>
    </lineage>
</organism>
<dbReference type="PANTHER" id="PTHR43163">
    <property type="entry name" value="DIPEPTIDE TRANSPORT SYSTEM PERMEASE PROTEIN DPPB-RELATED"/>
    <property type="match status" value="1"/>
</dbReference>
<name>A0AAX1UKK9_CERSP</name>
<dbReference type="PANTHER" id="PTHR43163:SF6">
    <property type="entry name" value="DIPEPTIDE TRANSPORT SYSTEM PERMEASE PROTEIN DPPB-RELATED"/>
    <property type="match status" value="1"/>
</dbReference>
<feature type="transmembrane region" description="Helical" evidence="7">
    <location>
        <begin position="107"/>
        <end position="127"/>
    </location>
</feature>
<dbReference type="SUPFAM" id="SSF161098">
    <property type="entry name" value="MetI-like"/>
    <property type="match status" value="1"/>
</dbReference>
<evidence type="ECO:0000313" key="10">
    <source>
        <dbReference type="Proteomes" id="UP000266305"/>
    </source>
</evidence>
<feature type="domain" description="ABC transmembrane type-1" evidence="8">
    <location>
        <begin position="103"/>
        <end position="307"/>
    </location>
</feature>
<comment type="similarity">
    <text evidence="7">Belongs to the binding-protein-dependent transport system permease family.</text>
</comment>
<dbReference type="Pfam" id="PF19300">
    <property type="entry name" value="BPD_transp_1_N"/>
    <property type="match status" value="1"/>
</dbReference>
<dbReference type="PROSITE" id="PS50928">
    <property type="entry name" value="ABC_TM1"/>
    <property type="match status" value="1"/>
</dbReference>
<dbReference type="Gene3D" id="1.10.3720.10">
    <property type="entry name" value="MetI-like"/>
    <property type="match status" value="1"/>
</dbReference>
<feature type="transmembrane region" description="Helical" evidence="7">
    <location>
        <begin position="185"/>
        <end position="204"/>
    </location>
</feature>
<protein>
    <submittedName>
        <fullName evidence="9">ABC transporter permease</fullName>
    </submittedName>
</protein>
<proteinExistence type="inferred from homology"/>
<dbReference type="AlphaFoldDB" id="A0AAX1UKK9"/>
<feature type="transmembrane region" description="Helical" evidence="7">
    <location>
        <begin position="17"/>
        <end position="38"/>
    </location>
</feature>
<evidence type="ECO:0000256" key="6">
    <source>
        <dbReference type="ARBA" id="ARBA00023136"/>
    </source>
</evidence>
<keyword evidence="5 7" id="KW-1133">Transmembrane helix</keyword>
<dbReference type="InterPro" id="IPR000515">
    <property type="entry name" value="MetI-like"/>
</dbReference>
<evidence type="ECO:0000256" key="5">
    <source>
        <dbReference type="ARBA" id="ARBA00022989"/>
    </source>
</evidence>
<dbReference type="Pfam" id="PF00528">
    <property type="entry name" value="BPD_transp_1"/>
    <property type="match status" value="1"/>
</dbReference>
<evidence type="ECO:0000313" key="9">
    <source>
        <dbReference type="EMBL" id="RHZ94530.1"/>
    </source>
</evidence>
<comment type="subcellular location">
    <subcellularLocation>
        <location evidence="1 7">Cell membrane</location>
        <topology evidence="1 7">Multi-pass membrane protein</topology>
    </subcellularLocation>
</comment>
<evidence type="ECO:0000256" key="2">
    <source>
        <dbReference type="ARBA" id="ARBA00022448"/>
    </source>
</evidence>
<keyword evidence="3" id="KW-1003">Cell membrane</keyword>
<evidence type="ECO:0000256" key="1">
    <source>
        <dbReference type="ARBA" id="ARBA00004651"/>
    </source>
</evidence>
<evidence type="ECO:0000256" key="4">
    <source>
        <dbReference type="ARBA" id="ARBA00022692"/>
    </source>
</evidence>
<accession>A0AAX1UKK9</accession>
<keyword evidence="2 7" id="KW-0813">Transport</keyword>
<evidence type="ECO:0000259" key="8">
    <source>
        <dbReference type="PROSITE" id="PS50928"/>
    </source>
</evidence>
<dbReference type="EMBL" id="QWGP01000012">
    <property type="protein sequence ID" value="RHZ94530.1"/>
    <property type="molecule type" value="Genomic_DNA"/>
</dbReference>
<dbReference type="GO" id="GO:0055085">
    <property type="term" value="P:transmembrane transport"/>
    <property type="evidence" value="ECO:0007669"/>
    <property type="project" value="InterPro"/>
</dbReference>
<evidence type="ECO:0000256" key="7">
    <source>
        <dbReference type="RuleBase" id="RU363032"/>
    </source>
</evidence>
<dbReference type="InterPro" id="IPR045621">
    <property type="entry name" value="BPD_transp_1_N"/>
</dbReference>
<feature type="transmembrane region" description="Helical" evidence="7">
    <location>
        <begin position="139"/>
        <end position="165"/>
    </location>
</feature>
<dbReference type="InterPro" id="IPR035906">
    <property type="entry name" value="MetI-like_sf"/>
</dbReference>